<accession>A0A1X7R2F7</accession>
<dbReference type="GO" id="GO:0005655">
    <property type="term" value="C:nucleolar ribonuclease P complex"/>
    <property type="evidence" value="ECO:0007669"/>
    <property type="project" value="InterPro"/>
</dbReference>
<evidence type="ECO:0000313" key="8">
    <source>
        <dbReference type="EMBL" id="SMN19771.1"/>
    </source>
</evidence>
<evidence type="ECO:0000259" key="6">
    <source>
        <dbReference type="Pfam" id="PF08170"/>
    </source>
</evidence>
<dbReference type="Pfam" id="PF06978">
    <property type="entry name" value="POP1_N"/>
    <property type="match status" value="1"/>
</dbReference>
<keyword evidence="2" id="KW-0819">tRNA processing</keyword>
<gene>
    <name evidence="8" type="ORF">KASA_0O03542G</name>
</gene>
<dbReference type="GO" id="GO:0000172">
    <property type="term" value="C:ribonuclease MRP complex"/>
    <property type="evidence" value="ECO:0007669"/>
    <property type="project" value="InterPro"/>
</dbReference>
<dbReference type="PANTHER" id="PTHR22731:SF3">
    <property type="entry name" value="RIBONUCLEASES P_MRP PROTEIN SUBUNIT POP1"/>
    <property type="match status" value="1"/>
</dbReference>
<feature type="region of interest" description="Disordered" evidence="4">
    <location>
        <begin position="1"/>
        <end position="22"/>
    </location>
</feature>
<proteinExistence type="predicted"/>
<dbReference type="Pfam" id="PF08170">
    <property type="entry name" value="POPLD"/>
    <property type="match status" value="1"/>
</dbReference>
<sequence length="855" mass="98092">MAVQQSANKGGKKQYNKNQIQKRQRIYNARSIRAEAIIASSSNKDKSTNDLSESGSMLNVDKFINSRQFEIKELQLAMHRSKVSGSTRVFQALPRRLRRRTASHNIKRIPKRMRNRALREMMKNDQERTGANSTKPRHGLTSKALYKAKMSIKLLRLASKSKSMKLALPNEVSASKNRVRQKIRTLQRLIKDGKRHKKNISKLNNVMGSYDNVGVNTLAKIPRGRPKYVKRQLKFTWLPTHVWNAKRSHMIKRWGYQIPWSATQKCFKMTHRIGSNVATSDGTLCMDTSYLGTIIINAKEGEAEQLKETISKLTNSRGVNSKYYKSKKLFQGLIHSPVDGNILGPGEVIWVDEVSVLLRLHPTVFGNVFSHLLTLTNSLKIQDARFSISSITLTGAESLTALTSVLRSTSKSESFEQLKLVSNVTDCNVLPQNLNFGFTAIDPRHFGSPKKIKHGKDQLNIDEVMKLQTNEPKTEIYETLSKLLSQSGRTESYKGQLTMKELNKRRHKMVHADSNVADNGIIPFEKGKDPEIPLYIYKREESNDWVILLPWFWHLPLWYQLNRIPRMYNIGLRQFQQLQYENSKLYFPDDYPFTEAGSIENAVYKRETSRSKWEGKPSGKRVNFSKIKNIHNTKIPSLKGEIGDFFSCDWRFLQVLRNGVSYLSRDGKSLAMINPNRTTQFDQGAKRLIEVVNDLFELSKDLEVENLTIPRSKLPICLSTNSDREPKLVRTKEDICNIPLSVLPVRCKYVERGHMKDNARIYEIPKEHEKYWKEKRNGTFRPDGKLFHDEKTPLVEVYNLIGFISSGAYDLSIGGSCGTGFVDESHFINSKDKYVLVRNVGSNQYRLALLNKLII</sequence>
<protein>
    <submittedName>
        <fullName evidence="8">Similar to Saccharomyces cerevisiae YNL221C POP1 Subunit of both RNase MRP and nuclear RNase P</fullName>
    </submittedName>
</protein>
<evidence type="ECO:0000259" key="7">
    <source>
        <dbReference type="Pfam" id="PF22770"/>
    </source>
</evidence>
<reference evidence="8 9" key="1">
    <citation type="submission" date="2017-04" db="EMBL/GenBank/DDBJ databases">
        <authorList>
            <person name="Afonso C.L."/>
            <person name="Miller P.J."/>
            <person name="Scott M.A."/>
            <person name="Spackman E."/>
            <person name="Goraichik I."/>
            <person name="Dimitrov K.M."/>
            <person name="Suarez D.L."/>
            <person name="Swayne D.E."/>
        </authorList>
    </citation>
    <scope>NUCLEOTIDE SEQUENCE [LARGE SCALE GENOMIC DNA]</scope>
</reference>
<evidence type="ECO:0000259" key="5">
    <source>
        <dbReference type="Pfam" id="PF06978"/>
    </source>
</evidence>
<organism evidence="8 9">
    <name type="scientific">Maudiozyma saulgeensis</name>
    <dbReference type="NCBI Taxonomy" id="1789683"/>
    <lineage>
        <taxon>Eukaryota</taxon>
        <taxon>Fungi</taxon>
        <taxon>Dikarya</taxon>
        <taxon>Ascomycota</taxon>
        <taxon>Saccharomycotina</taxon>
        <taxon>Saccharomycetes</taxon>
        <taxon>Saccharomycetales</taxon>
        <taxon>Saccharomycetaceae</taxon>
        <taxon>Maudiozyma</taxon>
    </lineage>
</organism>
<dbReference type="InterPro" id="IPR009723">
    <property type="entry name" value="Pop1_N"/>
</dbReference>
<comment type="subcellular location">
    <subcellularLocation>
        <location evidence="1">Nucleus</location>
    </subcellularLocation>
</comment>
<dbReference type="InterPro" id="IPR012590">
    <property type="entry name" value="POPLD_dom"/>
</dbReference>
<dbReference type="Pfam" id="PF22770">
    <property type="entry name" value="POP1_C"/>
    <property type="match status" value="1"/>
</dbReference>
<dbReference type="InterPro" id="IPR055079">
    <property type="entry name" value="POP1_C"/>
</dbReference>
<evidence type="ECO:0000256" key="2">
    <source>
        <dbReference type="ARBA" id="ARBA00022694"/>
    </source>
</evidence>
<dbReference type="Proteomes" id="UP000196158">
    <property type="component" value="Unassembled WGS sequence"/>
</dbReference>
<dbReference type="GO" id="GO:0001682">
    <property type="term" value="P:tRNA 5'-leader removal"/>
    <property type="evidence" value="ECO:0007669"/>
    <property type="project" value="InterPro"/>
</dbReference>
<dbReference type="AlphaFoldDB" id="A0A1X7R2F7"/>
<dbReference type="PANTHER" id="PTHR22731">
    <property type="entry name" value="RIBONUCLEASES P/MRP PROTEIN SUBUNIT POP1"/>
    <property type="match status" value="1"/>
</dbReference>
<dbReference type="OrthoDB" id="442863at2759"/>
<keyword evidence="9" id="KW-1185">Reference proteome</keyword>
<evidence type="ECO:0000256" key="1">
    <source>
        <dbReference type="ARBA" id="ARBA00004123"/>
    </source>
</evidence>
<feature type="compositionally biased region" description="Basic residues" evidence="4">
    <location>
        <begin position="10"/>
        <end position="22"/>
    </location>
</feature>
<keyword evidence="3" id="KW-0539">Nucleus</keyword>
<feature type="domain" description="Pop1 N-terminal" evidence="5">
    <location>
        <begin position="63"/>
        <end position="298"/>
    </location>
</feature>
<evidence type="ECO:0000313" key="9">
    <source>
        <dbReference type="Proteomes" id="UP000196158"/>
    </source>
</evidence>
<feature type="domain" description="POPLD" evidence="6">
    <location>
        <begin position="544"/>
        <end position="650"/>
    </location>
</feature>
<name>A0A1X7R2F7_9SACH</name>
<evidence type="ECO:0000256" key="4">
    <source>
        <dbReference type="SAM" id="MobiDB-lite"/>
    </source>
</evidence>
<dbReference type="STRING" id="1789683.A0A1X7R2F7"/>
<feature type="domain" description="POP1 C-terminal" evidence="7">
    <location>
        <begin position="799"/>
        <end position="851"/>
    </location>
</feature>
<dbReference type="EMBL" id="FXLY01000004">
    <property type="protein sequence ID" value="SMN19771.1"/>
    <property type="molecule type" value="Genomic_DNA"/>
</dbReference>
<evidence type="ECO:0000256" key="3">
    <source>
        <dbReference type="ARBA" id="ARBA00023242"/>
    </source>
</evidence>
<dbReference type="InterPro" id="IPR039182">
    <property type="entry name" value="Pop1"/>
</dbReference>